<evidence type="ECO:0000256" key="1">
    <source>
        <dbReference type="SAM" id="SignalP"/>
    </source>
</evidence>
<evidence type="ECO:0000313" key="2">
    <source>
        <dbReference type="EMBL" id="GGD46090.1"/>
    </source>
</evidence>
<proteinExistence type="predicted"/>
<comment type="caution">
    <text evidence="2">The sequence shown here is derived from an EMBL/GenBank/DDBJ whole genome shotgun (WGS) entry which is preliminary data.</text>
</comment>
<dbReference type="Proteomes" id="UP000598997">
    <property type="component" value="Unassembled WGS sequence"/>
</dbReference>
<reference evidence="2 3" key="1">
    <citation type="journal article" date="2014" name="Int. J. Syst. Evol. Microbiol.">
        <title>Complete genome sequence of Corynebacterium casei LMG S-19264T (=DSM 44701T), isolated from a smear-ripened cheese.</title>
        <authorList>
            <consortium name="US DOE Joint Genome Institute (JGI-PGF)"/>
            <person name="Walter F."/>
            <person name="Albersmeier A."/>
            <person name="Kalinowski J."/>
            <person name="Ruckert C."/>
        </authorList>
    </citation>
    <scope>NUCLEOTIDE SEQUENCE [LARGE SCALE GENOMIC DNA]</scope>
    <source>
        <strain evidence="2 3">CGMCC 1.15358</strain>
    </source>
</reference>
<evidence type="ECO:0000313" key="3">
    <source>
        <dbReference type="Proteomes" id="UP000598997"/>
    </source>
</evidence>
<dbReference type="OrthoDB" id="7432720at2"/>
<gene>
    <name evidence="2" type="ORF">GCM10010989_20370</name>
</gene>
<dbReference type="EMBL" id="BMIO01000006">
    <property type="protein sequence ID" value="GGD46090.1"/>
    <property type="molecule type" value="Genomic_DNA"/>
</dbReference>
<feature type="chain" id="PRO_5037919382" description="Lipoprotein" evidence="1">
    <location>
        <begin position="21"/>
        <end position="178"/>
    </location>
</feature>
<keyword evidence="3" id="KW-1185">Reference proteome</keyword>
<accession>A0A916YI46</accession>
<protein>
    <recommendedName>
        <fullName evidence="4">Lipoprotein</fullName>
    </recommendedName>
</protein>
<dbReference type="PROSITE" id="PS51257">
    <property type="entry name" value="PROKAR_LIPOPROTEIN"/>
    <property type="match status" value="1"/>
</dbReference>
<evidence type="ECO:0008006" key="4">
    <source>
        <dbReference type="Google" id="ProtNLM"/>
    </source>
</evidence>
<sequence>MKLRIALLCALAVSACSQPAEEPVAVETEKVQTSFAPDEARLDETLPGAGSEYAYAELLALEPDDGVVIAESTKGAGFCTFTEEGGRVLLSAGAPTEEEKAGAAVVRPNGQPAAALYAQADGSEYITTGPIFVREAADGVIGMTATIVKADDTGSATLTFEVPDGERAPYNGTWSCQG</sequence>
<feature type="signal peptide" evidence="1">
    <location>
        <begin position="1"/>
        <end position="20"/>
    </location>
</feature>
<organism evidence="2 3">
    <name type="scientific">Croceicoccus pelagius</name>
    <dbReference type="NCBI Taxonomy" id="1703341"/>
    <lineage>
        <taxon>Bacteria</taxon>
        <taxon>Pseudomonadati</taxon>
        <taxon>Pseudomonadota</taxon>
        <taxon>Alphaproteobacteria</taxon>
        <taxon>Sphingomonadales</taxon>
        <taxon>Erythrobacteraceae</taxon>
        <taxon>Croceicoccus</taxon>
    </lineage>
</organism>
<dbReference type="RefSeq" id="WP_066762028.1">
    <property type="nucleotide sequence ID" value="NZ_BMIO01000006.1"/>
</dbReference>
<dbReference type="AlphaFoldDB" id="A0A916YI46"/>
<keyword evidence="1" id="KW-0732">Signal</keyword>
<name>A0A916YI46_9SPHN</name>